<feature type="domain" description="EamA" evidence="9">
    <location>
        <begin position="10"/>
        <end position="144"/>
    </location>
</feature>
<evidence type="ECO:0000256" key="8">
    <source>
        <dbReference type="SAM" id="Phobius"/>
    </source>
</evidence>
<dbReference type="eggNOG" id="COG2962">
    <property type="taxonomic scope" value="Bacteria"/>
</dbReference>
<name>A0A059FMD2_9PROT</name>
<evidence type="ECO:0000313" key="11">
    <source>
        <dbReference type="Proteomes" id="UP000025171"/>
    </source>
</evidence>
<evidence type="ECO:0000256" key="7">
    <source>
        <dbReference type="ARBA" id="ARBA00023136"/>
    </source>
</evidence>
<keyword evidence="3" id="KW-0813">Transport</keyword>
<feature type="transmembrane region" description="Helical" evidence="8">
    <location>
        <begin position="267"/>
        <end position="289"/>
    </location>
</feature>
<dbReference type="SUPFAM" id="SSF103481">
    <property type="entry name" value="Multidrug resistance efflux transporter EmrE"/>
    <property type="match status" value="2"/>
</dbReference>
<evidence type="ECO:0000256" key="2">
    <source>
        <dbReference type="ARBA" id="ARBA00007362"/>
    </source>
</evidence>
<keyword evidence="4" id="KW-1003">Cell membrane</keyword>
<dbReference type="Pfam" id="PF00892">
    <property type="entry name" value="EamA"/>
    <property type="match status" value="1"/>
</dbReference>
<evidence type="ECO:0000256" key="5">
    <source>
        <dbReference type="ARBA" id="ARBA00022692"/>
    </source>
</evidence>
<dbReference type="InterPro" id="IPR004626">
    <property type="entry name" value="RarD"/>
</dbReference>
<evidence type="ECO:0000256" key="4">
    <source>
        <dbReference type="ARBA" id="ARBA00022475"/>
    </source>
</evidence>
<dbReference type="EMBL" id="ARYK01000005">
    <property type="protein sequence ID" value="KCZ91835.1"/>
    <property type="molecule type" value="Genomic_DNA"/>
</dbReference>
<reference evidence="10 11" key="1">
    <citation type="journal article" date="2014" name="Antonie Van Leeuwenhoek">
        <title>Hyphomonas beringensis sp. nov. and Hyphomonas chukchiensis sp. nov., isolated from surface seawater of the Bering Sea and Chukchi Sea.</title>
        <authorList>
            <person name="Li C."/>
            <person name="Lai Q."/>
            <person name="Li G."/>
            <person name="Dong C."/>
            <person name="Wang J."/>
            <person name="Liao Y."/>
            <person name="Shao Z."/>
        </authorList>
    </citation>
    <scope>NUCLEOTIDE SEQUENCE [LARGE SCALE GENOMIC DNA]</scope>
    <source>
        <strain evidence="10 11">MHS-2</strain>
    </source>
</reference>
<keyword evidence="11" id="KW-1185">Reference proteome</keyword>
<feature type="transmembrane region" description="Helical" evidence="8">
    <location>
        <begin position="128"/>
        <end position="144"/>
    </location>
</feature>
<comment type="subcellular location">
    <subcellularLocation>
        <location evidence="1">Cell membrane</location>
        <topology evidence="1">Multi-pass membrane protein</topology>
    </subcellularLocation>
</comment>
<dbReference type="PANTHER" id="PTHR22911">
    <property type="entry name" value="ACYL-MALONYL CONDENSING ENZYME-RELATED"/>
    <property type="match status" value="1"/>
</dbReference>
<dbReference type="PATRIC" id="fig|1280950.3.peg.2401"/>
<sequence length="304" mass="33454">MSTLSSLRLGFPAALGAYVIWGSLPLYIRAMQHVGAVELLAHRIIWSVPTALLLIAVAANWRDIRSAFKWQNLKWLALSGVLIGVNWLIYIWAVNQGRTMEASLGYYINPLVNVLFGMLIFSERLRPAQWGAVVIAAIGVGVMTVAFGRIPWVALGLCFTFAFYSVIRKKVAIDSRAGFLVEVAVLTPLAMAWFTWFLQQPEGRLMGTGGWDIPLLMLAGPITATPLILFGLAAKRLKLSTIGMMQYIGPTLQFLIATLVFHEAFGWTHAIAFGCIWAALAIYTTDSMLGEAKARRLARTARPA</sequence>
<dbReference type="PANTHER" id="PTHR22911:SF137">
    <property type="entry name" value="SOLUTE CARRIER FAMILY 35 MEMBER G2-RELATED"/>
    <property type="match status" value="1"/>
</dbReference>
<organism evidence="10 11">
    <name type="scientific">Hyphomonas johnsonii MHS-2</name>
    <dbReference type="NCBI Taxonomy" id="1280950"/>
    <lineage>
        <taxon>Bacteria</taxon>
        <taxon>Pseudomonadati</taxon>
        <taxon>Pseudomonadota</taxon>
        <taxon>Alphaproteobacteria</taxon>
        <taxon>Hyphomonadales</taxon>
        <taxon>Hyphomonadaceae</taxon>
        <taxon>Hyphomonas</taxon>
    </lineage>
</organism>
<dbReference type="Gene3D" id="1.10.3730.20">
    <property type="match status" value="1"/>
</dbReference>
<evidence type="ECO:0000256" key="6">
    <source>
        <dbReference type="ARBA" id="ARBA00022989"/>
    </source>
</evidence>
<feature type="transmembrane region" description="Helical" evidence="8">
    <location>
        <begin position="179"/>
        <end position="198"/>
    </location>
</feature>
<feature type="transmembrane region" description="Helical" evidence="8">
    <location>
        <begin position="150"/>
        <end position="167"/>
    </location>
</feature>
<evidence type="ECO:0000313" key="10">
    <source>
        <dbReference type="EMBL" id="KCZ91835.1"/>
    </source>
</evidence>
<evidence type="ECO:0000256" key="3">
    <source>
        <dbReference type="ARBA" id="ARBA00022448"/>
    </source>
</evidence>
<feature type="transmembrane region" description="Helical" evidence="8">
    <location>
        <begin position="40"/>
        <end position="61"/>
    </location>
</feature>
<dbReference type="RefSeq" id="WP_051618542.1">
    <property type="nucleotide sequence ID" value="NZ_ARYK01000005.1"/>
</dbReference>
<comment type="caution">
    <text evidence="10">The sequence shown here is derived from an EMBL/GenBank/DDBJ whole genome shotgun (WGS) entry which is preliminary data.</text>
</comment>
<dbReference type="AlphaFoldDB" id="A0A059FMD2"/>
<accession>A0A059FMD2</accession>
<dbReference type="GO" id="GO:0005886">
    <property type="term" value="C:plasma membrane"/>
    <property type="evidence" value="ECO:0007669"/>
    <property type="project" value="UniProtKB-SubCell"/>
</dbReference>
<keyword evidence="5 8" id="KW-0812">Transmembrane</keyword>
<dbReference type="OrthoDB" id="369870at2"/>
<dbReference type="Proteomes" id="UP000025171">
    <property type="component" value="Unassembled WGS sequence"/>
</dbReference>
<feature type="transmembrane region" description="Helical" evidence="8">
    <location>
        <begin position="7"/>
        <end position="28"/>
    </location>
</feature>
<evidence type="ECO:0000256" key="1">
    <source>
        <dbReference type="ARBA" id="ARBA00004651"/>
    </source>
</evidence>
<evidence type="ECO:0000259" key="9">
    <source>
        <dbReference type="Pfam" id="PF00892"/>
    </source>
</evidence>
<dbReference type="InterPro" id="IPR000620">
    <property type="entry name" value="EamA_dom"/>
</dbReference>
<comment type="similarity">
    <text evidence="2">Belongs to the EamA transporter family.</text>
</comment>
<keyword evidence="7 8" id="KW-0472">Membrane</keyword>
<dbReference type="NCBIfam" id="TIGR00688">
    <property type="entry name" value="rarD"/>
    <property type="match status" value="1"/>
</dbReference>
<feature type="transmembrane region" description="Helical" evidence="8">
    <location>
        <begin position="244"/>
        <end position="261"/>
    </location>
</feature>
<feature type="transmembrane region" description="Helical" evidence="8">
    <location>
        <begin position="213"/>
        <end position="232"/>
    </location>
</feature>
<feature type="transmembrane region" description="Helical" evidence="8">
    <location>
        <begin position="104"/>
        <end position="121"/>
    </location>
</feature>
<keyword evidence="6 8" id="KW-1133">Transmembrane helix</keyword>
<proteinExistence type="inferred from homology"/>
<gene>
    <name evidence="10" type="ORF">HJO_11977</name>
</gene>
<feature type="transmembrane region" description="Helical" evidence="8">
    <location>
        <begin position="73"/>
        <end position="92"/>
    </location>
</feature>
<dbReference type="InterPro" id="IPR037185">
    <property type="entry name" value="EmrE-like"/>
</dbReference>
<protein>
    <submittedName>
        <fullName evidence="10">Chloramphenicol-sensitivity protein (RarD) family protein</fullName>
    </submittedName>
</protein>